<dbReference type="GO" id="GO:0061844">
    <property type="term" value="P:antimicrobial humoral immune response mediated by antimicrobial peptide"/>
    <property type="evidence" value="ECO:0007669"/>
    <property type="project" value="TreeGrafter"/>
</dbReference>
<reference evidence="5 6" key="1">
    <citation type="journal article" date="2020" name="Nature">
        <title>Six reference-quality genomes reveal evolution of bat adaptations.</title>
        <authorList>
            <person name="Jebb D."/>
            <person name="Huang Z."/>
            <person name="Pippel M."/>
            <person name="Hughes G.M."/>
            <person name="Lavrichenko K."/>
            <person name="Devanna P."/>
            <person name="Winkler S."/>
            <person name="Jermiin L.S."/>
            <person name="Skirmuntt E.C."/>
            <person name="Katzourakis A."/>
            <person name="Burkitt-Gray L."/>
            <person name="Ray D.A."/>
            <person name="Sullivan K.A.M."/>
            <person name="Roscito J.G."/>
            <person name="Kirilenko B.M."/>
            <person name="Davalos L.M."/>
            <person name="Corthals A.P."/>
            <person name="Power M.L."/>
            <person name="Jones G."/>
            <person name="Ransome R.D."/>
            <person name="Dechmann D.K.N."/>
            <person name="Locatelli A.G."/>
            <person name="Puechmaille S.J."/>
            <person name="Fedrigo O."/>
            <person name="Jarvis E.D."/>
            <person name="Hiller M."/>
            <person name="Vernes S.C."/>
            <person name="Myers E.W."/>
            <person name="Teeling E.C."/>
        </authorList>
    </citation>
    <scope>NUCLEOTIDE SEQUENCE [LARGE SCALE GENOMIC DNA]</scope>
    <source>
        <strain evidence="5">MRouAeg1</strain>
        <tissue evidence="5">Muscle</tissue>
    </source>
</reference>
<dbReference type="PANTHER" id="PTHR12015">
    <property type="entry name" value="SMALL INDUCIBLE CYTOKINE A"/>
    <property type="match status" value="1"/>
</dbReference>
<dbReference type="AlphaFoldDB" id="A0A7J8EXA6"/>
<organism evidence="5 6">
    <name type="scientific">Rousettus aegyptiacus</name>
    <name type="common">Egyptian fruit bat</name>
    <name type="synonym">Pteropus aegyptiacus</name>
    <dbReference type="NCBI Taxonomy" id="9407"/>
    <lineage>
        <taxon>Eukaryota</taxon>
        <taxon>Metazoa</taxon>
        <taxon>Chordata</taxon>
        <taxon>Craniata</taxon>
        <taxon>Vertebrata</taxon>
        <taxon>Euteleostomi</taxon>
        <taxon>Mammalia</taxon>
        <taxon>Eutheria</taxon>
        <taxon>Laurasiatheria</taxon>
        <taxon>Chiroptera</taxon>
        <taxon>Yinpterochiroptera</taxon>
        <taxon>Pteropodoidea</taxon>
        <taxon>Pteropodidae</taxon>
        <taxon>Rousettinae</taxon>
        <taxon>Rousettus</taxon>
    </lineage>
</organism>
<sequence length="122" mass="13102">MESPITVVAGLLLLALCAHCIAPAGSVVISSSCCLSFLSKKIPERRVVSYQLSSGSICPKAGVIFTTKKGQKFCGNPKQDWVQKYVKNLNAKQKKTSMPMVTKGPVQHSTNISIKPLRGPLS</sequence>
<name>A0A7J8EXA6_ROUAE</name>
<dbReference type="PANTHER" id="PTHR12015:SF100">
    <property type="entry name" value="C-C MOTIF CHEMOKINE 24"/>
    <property type="match status" value="1"/>
</dbReference>
<dbReference type="Gene3D" id="2.40.50.40">
    <property type="match status" value="1"/>
</dbReference>
<dbReference type="GO" id="GO:0008009">
    <property type="term" value="F:chemokine activity"/>
    <property type="evidence" value="ECO:0007669"/>
    <property type="project" value="InterPro"/>
</dbReference>
<evidence type="ECO:0000256" key="2">
    <source>
        <dbReference type="ARBA" id="ARBA00022514"/>
    </source>
</evidence>
<evidence type="ECO:0000256" key="3">
    <source>
        <dbReference type="SAM" id="SignalP"/>
    </source>
</evidence>
<accession>A0A7J8EXA6</accession>
<gene>
    <name evidence="5" type="ORF">HJG63_002342</name>
</gene>
<dbReference type="SUPFAM" id="SSF54117">
    <property type="entry name" value="Interleukin 8-like chemokines"/>
    <property type="match status" value="1"/>
</dbReference>
<dbReference type="InterPro" id="IPR036048">
    <property type="entry name" value="Interleukin_8-like_sf"/>
</dbReference>
<dbReference type="Proteomes" id="UP000593571">
    <property type="component" value="Unassembled WGS sequence"/>
</dbReference>
<evidence type="ECO:0000313" key="6">
    <source>
        <dbReference type="Proteomes" id="UP000593571"/>
    </source>
</evidence>
<dbReference type="GO" id="GO:0006954">
    <property type="term" value="P:inflammatory response"/>
    <property type="evidence" value="ECO:0007669"/>
    <property type="project" value="TreeGrafter"/>
</dbReference>
<evidence type="ECO:0000259" key="4">
    <source>
        <dbReference type="SMART" id="SM00199"/>
    </source>
</evidence>
<dbReference type="Pfam" id="PF00048">
    <property type="entry name" value="IL8"/>
    <property type="match status" value="1"/>
</dbReference>
<dbReference type="KEGG" id="ray:107511805"/>
<protein>
    <submittedName>
        <fullName evidence="5">C-C motif chemokine ligand 24</fullName>
    </submittedName>
</protein>
<feature type="signal peptide" evidence="3">
    <location>
        <begin position="1"/>
        <end position="26"/>
    </location>
</feature>
<comment type="caution">
    <text evidence="5">The sequence shown here is derived from an EMBL/GenBank/DDBJ whole genome shotgun (WGS) entry which is preliminary data.</text>
</comment>
<keyword evidence="2" id="KW-0202">Cytokine</keyword>
<dbReference type="GO" id="GO:0048245">
    <property type="term" value="P:eosinophil chemotaxis"/>
    <property type="evidence" value="ECO:0007669"/>
    <property type="project" value="TreeGrafter"/>
</dbReference>
<dbReference type="EMBL" id="JACASE010000008">
    <property type="protein sequence ID" value="KAF6440006.1"/>
    <property type="molecule type" value="Genomic_DNA"/>
</dbReference>
<keyword evidence="6" id="KW-1185">Reference proteome</keyword>
<comment type="similarity">
    <text evidence="1">Belongs to the intercrine beta (chemokine CC) family.</text>
</comment>
<dbReference type="FunFam" id="2.40.50.40:FF:000002">
    <property type="entry name" value="C-C motif chemokine"/>
    <property type="match status" value="1"/>
</dbReference>
<feature type="chain" id="PRO_5029778303" evidence="3">
    <location>
        <begin position="27"/>
        <end position="122"/>
    </location>
</feature>
<dbReference type="GO" id="GO:0070098">
    <property type="term" value="P:chemokine-mediated signaling pathway"/>
    <property type="evidence" value="ECO:0007669"/>
    <property type="project" value="TreeGrafter"/>
</dbReference>
<evidence type="ECO:0000313" key="5">
    <source>
        <dbReference type="EMBL" id="KAF6440006.1"/>
    </source>
</evidence>
<dbReference type="InterPro" id="IPR001811">
    <property type="entry name" value="Chemokine_IL8-like_dom"/>
</dbReference>
<dbReference type="OrthoDB" id="9834099at2759"/>
<dbReference type="CDD" id="cd00272">
    <property type="entry name" value="Chemokine_CC"/>
    <property type="match status" value="1"/>
</dbReference>
<feature type="domain" description="Chemokine interleukin-8-like" evidence="4">
    <location>
        <begin position="30"/>
        <end position="89"/>
    </location>
</feature>
<dbReference type="GO" id="GO:0005615">
    <property type="term" value="C:extracellular space"/>
    <property type="evidence" value="ECO:0007669"/>
    <property type="project" value="UniProtKB-KW"/>
</dbReference>
<keyword evidence="3" id="KW-0732">Signal</keyword>
<dbReference type="SMART" id="SM00199">
    <property type="entry name" value="SCY"/>
    <property type="match status" value="1"/>
</dbReference>
<dbReference type="GO" id="GO:0030335">
    <property type="term" value="P:positive regulation of cell migration"/>
    <property type="evidence" value="ECO:0007669"/>
    <property type="project" value="TreeGrafter"/>
</dbReference>
<dbReference type="InterPro" id="IPR039809">
    <property type="entry name" value="Chemokine_b/g/d"/>
</dbReference>
<evidence type="ECO:0000256" key="1">
    <source>
        <dbReference type="ARBA" id="ARBA00010868"/>
    </source>
</evidence>
<dbReference type="GO" id="GO:0048020">
    <property type="term" value="F:CCR chemokine receptor binding"/>
    <property type="evidence" value="ECO:0007669"/>
    <property type="project" value="TreeGrafter"/>
</dbReference>
<proteinExistence type="inferred from homology"/>